<evidence type="ECO:0000313" key="4">
    <source>
        <dbReference type="EMBL" id="PPS12947.1"/>
    </source>
</evidence>
<protein>
    <submittedName>
        <fullName evidence="4">Uncharacterized protein</fullName>
    </submittedName>
</protein>
<sequence length="88" mass="10175">MRHGRVLNSPKTHGRGIVGEPNLNRKIQKRRANLQSSVRLSCLQFRNRNYTRNIIIRGLSLFLGISIPQFFNQYWNPSHHGLAHTDVA</sequence>
<dbReference type="Proteomes" id="UP000239757">
    <property type="component" value="Unassembled WGS sequence"/>
</dbReference>
<feature type="region of interest" description="Disordered" evidence="2">
    <location>
        <begin position="1"/>
        <end position="24"/>
    </location>
</feature>
<feature type="transmembrane region" description="Helical" evidence="3">
    <location>
        <begin position="54"/>
        <end position="71"/>
    </location>
</feature>
<evidence type="ECO:0000256" key="2">
    <source>
        <dbReference type="SAM" id="MobiDB-lite"/>
    </source>
</evidence>
<keyword evidence="3" id="KW-1133">Transmembrane helix</keyword>
<name>A0A2P5YBJ4_GOSBA</name>
<keyword evidence="3" id="KW-0812">Transmembrane</keyword>
<organism evidence="4 5">
    <name type="scientific">Gossypium barbadense</name>
    <name type="common">Sea Island cotton</name>
    <name type="synonym">Hibiscus barbadensis</name>
    <dbReference type="NCBI Taxonomy" id="3634"/>
    <lineage>
        <taxon>Eukaryota</taxon>
        <taxon>Viridiplantae</taxon>
        <taxon>Streptophyta</taxon>
        <taxon>Embryophyta</taxon>
        <taxon>Tracheophyta</taxon>
        <taxon>Spermatophyta</taxon>
        <taxon>Magnoliopsida</taxon>
        <taxon>eudicotyledons</taxon>
        <taxon>Gunneridae</taxon>
        <taxon>Pentapetalae</taxon>
        <taxon>rosids</taxon>
        <taxon>malvids</taxon>
        <taxon>Malvales</taxon>
        <taxon>Malvaceae</taxon>
        <taxon>Malvoideae</taxon>
        <taxon>Gossypium</taxon>
    </lineage>
</organism>
<reference evidence="4 5" key="1">
    <citation type="submission" date="2015-01" db="EMBL/GenBank/DDBJ databases">
        <title>Genome of allotetraploid Gossypium barbadense reveals genomic plasticity and fiber elongation in cotton evolution.</title>
        <authorList>
            <person name="Chen X."/>
            <person name="Liu X."/>
            <person name="Zhao B."/>
            <person name="Zheng H."/>
            <person name="Hu Y."/>
            <person name="Lu G."/>
            <person name="Yang C."/>
            <person name="Chen J."/>
            <person name="Shan C."/>
            <person name="Zhang L."/>
            <person name="Zhou Y."/>
            <person name="Wang L."/>
            <person name="Guo W."/>
            <person name="Bai Y."/>
            <person name="Ruan J."/>
            <person name="Shangguan X."/>
            <person name="Mao Y."/>
            <person name="Jiang J."/>
            <person name="Zhu Y."/>
            <person name="Lei J."/>
            <person name="Kang H."/>
            <person name="Chen S."/>
            <person name="He X."/>
            <person name="Wang R."/>
            <person name="Wang Y."/>
            <person name="Chen J."/>
            <person name="Wang L."/>
            <person name="Yu S."/>
            <person name="Wang B."/>
            <person name="Wei J."/>
            <person name="Song S."/>
            <person name="Lu X."/>
            <person name="Gao Z."/>
            <person name="Gu W."/>
            <person name="Deng X."/>
            <person name="Ma D."/>
            <person name="Wang S."/>
            <person name="Liang W."/>
            <person name="Fang L."/>
            <person name="Cai C."/>
            <person name="Zhu X."/>
            <person name="Zhou B."/>
            <person name="Zhang Y."/>
            <person name="Chen Z."/>
            <person name="Xu S."/>
            <person name="Zhu R."/>
            <person name="Wang S."/>
            <person name="Zhang T."/>
            <person name="Zhao G."/>
        </authorList>
    </citation>
    <scope>NUCLEOTIDE SEQUENCE [LARGE SCALE GENOMIC DNA]</scope>
    <source>
        <strain evidence="5">cv. Xinhai21</strain>
        <tissue evidence="4">Leaf</tissue>
    </source>
</reference>
<dbReference type="EMBL" id="KZ663411">
    <property type="protein sequence ID" value="PPS12947.1"/>
    <property type="molecule type" value="Genomic_DNA"/>
</dbReference>
<dbReference type="AlphaFoldDB" id="A0A2P5YBJ4"/>
<evidence type="ECO:0000256" key="3">
    <source>
        <dbReference type="SAM" id="Phobius"/>
    </source>
</evidence>
<dbReference type="OrthoDB" id="1641903at2759"/>
<dbReference type="PANTHER" id="PTHR11119">
    <property type="entry name" value="XANTHINE-URACIL / VITAMIN C PERMEASE FAMILY MEMBER"/>
    <property type="match status" value="1"/>
</dbReference>
<evidence type="ECO:0000256" key="1">
    <source>
        <dbReference type="ARBA" id="ARBA00008821"/>
    </source>
</evidence>
<comment type="similarity">
    <text evidence="1">Belongs to the nucleobase:cation symporter-2 (NCS2) (TC 2.A.40) family.</text>
</comment>
<accession>A0A2P5YBJ4</accession>
<gene>
    <name evidence="4" type="ORF">GOBAR_AA07698</name>
</gene>
<evidence type="ECO:0000313" key="5">
    <source>
        <dbReference type="Proteomes" id="UP000239757"/>
    </source>
</evidence>
<proteinExistence type="inferred from homology"/>
<keyword evidence="3" id="KW-0472">Membrane</keyword>